<feature type="domain" description="HMA" evidence="14">
    <location>
        <begin position="30"/>
        <end position="94"/>
    </location>
</feature>
<dbReference type="InterPro" id="IPR036412">
    <property type="entry name" value="HAD-like_sf"/>
</dbReference>
<keyword evidence="7" id="KW-1278">Translocase</keyword>
<dbReference type="SFLD" id="SFLDF00027">
    <property type="entry name" value="p-type_atpase"/>
    <property type="match status" value="1"/>
</dbReference>
<evidence type="ECO:0000256" key="11">
    <source>
        <dbReference type="ARBA" id="ARBA00047308"/>
    </source>
</evidence>
<dbReference type="Pfam" id="PF00702">
    <property type="entry name" value="Hydrolase"/>
    <property type="match status" value="1"/>
</dbReference>
<dbReference type="CDD" id="cd00371">
    <property type="entry name" value="HMA"/>
    <property type="match status" value="1"/>
</dbReference>
<dbReference type="NCBIfam" id="TIGR01525">
    <property type="entry name" value="ATPase-IB_hvy"/>
    <property type="match status" value="1"/>
</dbReference>
<dbReference type="InterPro" id="IPR008250">
    <property type="entry name" value="ATPase_P-typ_transduc_dom_A_sf"/>
</dbReference>
<comment type="subcellular location">
    <subcellularLocation>
        <location evidence="12">Cell membrane</location>
    </subcellularLocation>
    <subcellularLocation>
        <location evidence="1">Membrane</location>
        <topology evidence="1">Multi-pass membrane protein</topology>
    </subcellularLocation>
</comment>
<dbReference type="PANTHER" id="PTHR48085">
    <property type="entry name" value="CADMIUM/ZINC-TRANSPORTING ATPASE HMA2-RELATED"/>
    <property type="match status" value="1"/>
</dbReference>
<dbReference type="PRINTS" id="PR00119">
    <property type="entry name" value="CATATPASE"/>
</dbReference>
<dbReference type="InterPro" id="IPR006121">
    <property type="entry name" value="HMA_dom"/>
</dbReference>
<dbReference type="SFLD" id="SFLDG00002">
    <property type="entry name" value="C1.7:_P-type_atpase_like"/>
    <property type="match status" value="1"/>
</dbReference>
<evidence type="ECO:0000256" key="6">
    <source>
        <dbReference type="ARBA" id="ARBA00022840"/>
    </source>
</evidence>
<sequence>MSAECCRHDHHSQAKVPEQSTPASGMDIAQATAIHIKEMDCPNEESLIRKALSGQSGIQNLHFDLLNRVLYLQHSEEVLPAVLASIRQLGFNPELQRAATGTAATPAKPWWPLALALLAAVAAEALAFAQLGSNIWQLGLAMLAIGLTGLTTYRKGWLALRHLDFNINALMSIAVSGAILIGEWPEAAMVMALFALAERIEAASFDRARQAVQALLKLVPEQALVQQDDGSWHTQLASAVALGARVRVRPGERVALDGVVRKGHSSLDQAPITGESLPVDKAPGDALYAGSINQQQELEYEVTAVAKDSTLARIIHAIEQAQSRRAPTQQWVDRFARIYTPAVLLLALLIALLPPLLGWGEWLEWLYRALVLLVIACPCALVISTPITLVSALARGARLGILIKGGIYLEQGRHLHSIALDKTGTLTAGKPSMTDAAWLAEALSQQHLTALTLALASRSDHPLAQALYRDLQPQAPYALAEVEGFSVIQGQGVTGLIDGQRYWLGNPALMAQQATLTPGVQQQLLRWQQQGQSTVSLAGPQGVLACYALSDQLKAGSREAIAELQQLGLRTLMLSGDNHQSAASIAAQVGIDEVAAELLPEQKAEQIRQRVAQGQRLAMVGDGINDAPALASAQVGIAMGALGTDVAIETADVALMDDDLRKLPQFIRLCRRTWQILLQNIILALGLKLAILLLTLAGGGSLWLAVFADMGTSLLVVANSLRLLRMRL</sequence>
<dbReference type="Gene3D" id="3.40.1110.10">
    <property type="entry name" value="Calcium-transporting ATPase, cytoplasmic domain N"/>
    <property type="match status" value="1"/>
</dbReference>
<dbReference type="Proteomes" id="UP001589628">
    <property type="component" value="Unassembled WGS sequence"/>
</dbReference>
<feature type="region of interest" description="Disordered" evidence="13">
    <location>
        <begin position="1"/>
        <end position="24"/>
    </location>
</feature>
<keyword evidence="12" id="KW-1003">Cell membrane</keyword>
<evidence type="ECO:0000256" key="8">
    <source>
        <dbReference type="ARBA" id="ARBA00022989"/>
    </source>
</evidence>
<proteinExistence type="inferred from homology"/>
<organism evidence="15 16">
    <name type="scientific">Balneatrix alpica</name>
    <dbReference type="NCBI Taxonomy" id="75684"/>
    <lineage>
        <taxon>Bacteria</taxon>
        <taxon>Pseudomonadati</taxon>
        <taxon>Pseudomonadota</taxon>
        <taxon>Gammaproteobacteria</taxon>
        <taxon>Oceanospirillales</taxon>
        <taxon>Balneatrichaceae</taxon>
        <taxon>Balneatrix</taxon>
    </lineage>
</organism>
<dbReference type="InterPro" id="IPR018303">
    <property type="entry name" value="ATPase_P-typ_P_site"/>
</dbReference>
<dbReference type="SFLD" id="SFLDS00003">
    <property type="entry name" value="Haloacid_Dehalogenase"/>
    <property type="match status" value="1"/>
</dbReference>
<dbReference type="InterPro" id="IPR023298">
    <property type="entry name" value="ATPase_P-typ_TM_dom_sf"/>
</dbReference>
<feature type="transmembrane region" description="Helical" evidence="12">
    <location>
        <begin position="369"/>
        <end position="394"/>
    </location>
</feature>
<keyword evidence="3 12" id="KW-0812">Transmembrane</keyword>
<evidence type="ECO:0000256" key="12">
    <source>
        <dbReference type="RuleBase" id="RU362081"/>
    </source>
</evidence>
<dbReference type="Gene3D" id="2.70.150.10">
    <property type="entry name" value="Calcium-transporting ATPase, cytoplasmic transduction domain A"/>
    <property type="match status" value="1"/>
</dbReference>
<dbReference type="PROSITE" id="PS00154">
    <property type="entry name" value="ATPASE_E1_E2"/>
    <property type="match status" value="1"/>
</dbReference>
<evidence type="ECO:0000256" key="1">
    <source>
        <dbReference type="ARBA" id="ARBA00004141"/>
    </source>
</evidence>
<evidence type="ECO:0000259" key="14">
    <source>
        <dbReference type="PROSITE" id="PS50846"/>
    </source>
</evidence>
<reference evidence="15 16" key="1">
    <citation type="submission" date="2024-09" db="EMBL/GenBank/DDBJ databases">
        <authorList>
            <person name="Sun Q."/>
            <person name="Mori K."/>
        </authorList>
    </citation>
    <scope>NUCLEOTIDE SEQUENCE [LARGE SCALE GENOMIC DNA]</scope>
    <source>
        <strain evidence="15 16">ATCC 51285</strain>
    </source>
</reference>
<dbReference type="Gene3D" id="3.40.50.1000">
    <property type="entry name" value="HAD superfamily/HAD-like"/>
    <property type="match status" value="1"/>
</dbReference>
<evidence type="ECO:0000313" key="15">
    <source>
        <dbReference type="EMBL" id="MFB9885476.1"/>
    </source>
</evidence>
<feature type="transmembrane region" description="Helical" evidence="12">
    <location>
        <begin position="702"/>
        <end position="724"/>
    </location>
</feature>
<protein>
    <recommendedName>
        <fullName evidence="10">P-type Zn(2+) transporter</fullName>
        <ecNumber evidence="10">7.2.2.12</ecNumber>
    </recommendedName>
</protein>
<dbReference type="NCBIfam" id="TIGR01494">
    <property type="entry name" value="ATPase_P-type"/>
    <property type="match status" value="1"/>
</dbReference>
<dbReference type="PRINTS" id="PR00941">
    <property type="entry name" value="CDATPASE"/>
</dbReference>
<evidence type="ECO:0000256" key="9">
    <source>
        <dbReference type="ARBA" id="ARBA00023136"/>
    </source>
</evidence>
<evidence type="ECO:0000313" key="16">
    <source>
        <dbReference type="Proteomes" id="UP001589628"/>
    </source>
</evidence>
<feature type="transmembrane region" description="Helical" evidence="12">
    <location>
        <begin position="135"/>
        <end position="153"/>
    </location>
</feature>
<comment type="similarity">
    <text evidence="2 12">Belongs to the cation transport ATPase (P-type) (TC 3.A.3) family. Type IB subfamily.</text>
</comment>
<evidence type="ECO:0000256" key="5">
    <source>
        <dbReference type="ARBA" id="ARBA00022741"/>
    </source>
</evidence>
<dbReference type="EC" id="7.2.2.12" evidence="10"/>
<dbReference type="InterPro" id="IPR027256">
    <property type="entry name" value="P-typ_ATPase_IB"/>
</dbReference>
<feature type="transmembrane region" description="Helical" evidence="12">
    <location>
        <begin position="676"/>
        <end position="696"/>
    </location>
</feature>
<dbReference type="PROSITE" id="PS50846">
    <property type="entry name" value="HMA_2"/>
    <property type="match status" value="1"/>
</dbReference>
<keyword evidence="4 12" id="KW-0479">Metal-binding</keyword>
<evidence type="ECO:0000256" key="4">
    <source>
        <dbReference type="ARBA" id="ARBA00022723"/>
    </source>
</evidence>
<dbReference type="InterPro" id="IPR036163">
    <property type="entry name" value="HMA_dom_sf"/>
</dbReference>
<name>A0ABV5Z870_9GAMM</name>
<keyword evidence="8 12" id="KW-1133">Transmembrane helix</keyword>
<dbReference type="Pfam" id="PF00122">
    <property type="entry name" value="E1-E2_ATPase"/>
    <property type="match status" value="1"/>
</dbReference>
<evidence type="ECO:0000256" key="7">
    <source>
        <dbReference type="ARBA" id="ARBA00022967"/>
    </source>
</evidence>
<evidence type="ECO:0000256" key="3">
    <source>
        <dbReference type="ARBA" id="ARBA00022692"/>
    </source>
</evidence>
<keyword evidence="16" id="KW-1185">Reference proteome</keyword>
<gene>
    <name evidence="15" type="ORF">ACFFLH_03515</name>
</gene>
<dbReference type="InterPro" id="IPR023299">
    <property type="entry name" value="ATPase_P-typ_cyto_dom_N"/>
</dbReference>
<dbReference type="SUPFAM" id="SSF55008">
    <property type="entry name" value="HMA, heavy metal-associated domain"/>
    <property type="match status" value="1"/>
</dbReference>
<keyword evidence="6 12" id="KW-0067">ATP-binding</keyword>
<dbReference type="PANTHER" id="PTHR48085:SF5">
    <property type="entry name" value="CADMIUM_ZINC-TRANSPORTING ATPASE HMA4-RELATED"/>
    <property type="match status" value="1"/>
</dbReference>
<dbReference type="RefSeq" id="WP_051527787.1">
    <property type="nucleotide sequence ID" value="NZ_JBHLZN010000001.1"/>
</dbReference>
<dbReference type="InterPro" id="IPR051014">
    <property type="entry name" value="Cation_Transport_ATPase_IB"/>
</dbReference>
<keyword evidence="5 12" id="KW-0547">Nucleotide-binding</keyword>
<feature type="transmembrane region" description="Helical" evidence="12">
    <location>
        <begin position="110"/>
        <end position="129"/>
    </location>
</feature>
<dbReference type="InterPro" id="IPR044492">
    <property type="entry name" value="P_typ_ATPase_HD_dom"/>
</dbReference>
<dbReference type="EMBL" id="JBHLZN010000001">
    <property type="protein sequence ID" value="MFB9885476.1"/>
    <property type="molecule type" value="Genomic_DNA"/>
</dbReference>
<keyword evidence="9 12" id="KW-0472">Membrane</keyword>
<comment type="caution">
    <text evidence="15">The sequence shown here is derived from an EMBL/GenBank/DDBJ whole genome shotgun (WGS) entry which is preliminary data.</text>
</comment>
<feature type="transmembrane region" description="Helical" evidence="12">
    <location>
        <begin position="338"/>
        <end position="357"/>
    </location>
</feature>
<dbReference type="InterPro" id="IPR059000">
    <property type="entry name" value="ATPase_P-type_domA"/>
</dbReference>
<accession>A0ABV5Z870</accession>
<evidence type="ECO:0000256" key="10">
    <source>
        <dbReference type="ARBA" id="ARBA00039097"/>
    </source>
</evidence>
<dbReference type="InterPro" id="IPR023214">
    <property type="entry name" value="HAD_sf"/>
</dbReference>
<dbReference type="SUPFAM" id="SSF81653">
    <property type="entry name" value="Calcium ATPase, transduction domain A"/>
    <property type="match status" value="1"/>
</dbReference>
<comment type="catalytic activity">
    <reaction evidence="11">
        <text>Zn(2+)(in) + ATP + H2O = Zn(2+)(out) + ADP + phosphate + H(+)</text>
        <dbReference type="Rhea" id="RHEA:20621"/>
        <dbReference type="ChEBI" id="CHEBI:15377"/>
        <dbReference type="ChEBI" id="CHEBI:15378"/>
        <dbReference type="ChEBI" id="CHEBI:29105"/>
        <dbReference type="ChEBI" id="CHEBI:30616"/>
        <dbReference type="ChEBI" id="CHEBI:43474"/>
        <dbReference type="ChEBI" id="CHEBI:456216"/>
        <dbReference type="EC" id="7.2.2.12"/>
    </reaction>
</comment>
<dbReference type="InterPro" id="IPR001757">
    <property type="entry name" value="P_typ_ATPase"/>
</dbReference>
<evidence type="ECO:0000256" key="13">
    <source>
        <dbReference type="SAM" id="MobiDB-lite"/>
    </source>
</evidence>
<dbReference type="SUPFAM" id="SSF81665">
    <property type="entry name" value="Calcium ATPase, transmembrane domain M"/>
    <property type="match status" value="1"/>
</dbReference>
<evidence type="ECO:0000256" key="2">
    <source>
        <dbReference type="ARBA" id="ARBA00006024"/>
    </source>
</evidence>
<dbReference type="SUPFAM" id="SSF56784">
    <property type="entry name" value="HAD-like"/>
    <property type="match status" value="1"/>
</dbReference>